<reference evidence="1 2" key="1">
    <citation type="journal article" date="2021" name="Nat. Plants">
        <title>The Taxus genome provides insights into paclitaxel biosynthesis.</title>
        <authorList>
            <person name="Xiong X."/>
            <person name="Gou J."/>
            <person name="Liao Q."/>
            <person name="Li Y."/>
            <person name="Zhou Q."/>
            <person name="Bi G."/>
            <person name="Li C."/>
            <person name="Du R."/>
            <person name="Wang X."/>
            <person name="Sun T."/>
            <person name="Guo L."/>
            <person name="Liang H."/>
            <person name="Lu P."/>
            <person name="Wu Y."/>
            <person name="Zhang Z."/>
            <person name="Ro D.K."/>
            <person name="Shang Y."/>
            <person name="Huang S."/>
            <person name="Yan J."/>
        </authorList>
    </citation>
    <scope>NUCLEOTIDE SEQUENCE [LARGE SCALE GENOMIC DNA]</scope>
    <source>
        <strain evidence="1">Ta-2019</strain>
    </source>
</reference>
<feature type="non-terminal residue" evidence="1">
    <location>
        <position position="71"/>
    </location>
</feature>
<accession>A0AA38H0W0</accession>
<dbReference type="Proteomes" id="UP000824469">
    <property type="component" value="Unassembled WGS sequence"/>
</dbReference>
<proteinExistence type="predicted"/>
<name>A0AA38H0W0_TAXCH</name>
<gene>
    <name evidence="1" type="ORF">KI387_044302</name>
</gene>
<protein>
    <submittedName>
        <fullName evidence="1">Uncharacterized protein</fullName>
    </submittedName>
</protein>
<dbReference type="AlphaFoldDB" id="A0AA38H0W0"/>
<keyword evidence="2" id="KW-1185">Reference proteome</keyword>
<feature type="non-terminal residue" evidence="1">
    <location>
        <position position="1"/>
    </location>
</feature>
<organism evidence="1 2">
    <name type="scientific">Taxus chinensis</name>
    <name type="common">Chinese yew</name>
    <name type="synonym">Taxus wallichiana var. chinensis</name>
    <dbReference type="NCBI Taxonomy" id="29808"/>
    <lineage>
        <taxon>Eukaryota</taxon>
        <taxon>Viridiplantae</taxon>
        <taxon>Streptophyta</taxon>
        <taxon>Embryophyta</taxon>
        <taxon>Tracheophyta</taxon>
        <taxon>Spermatophyta</taxon>
        <taxon>Pinopsida</taxon>
        <taxon>Pinidae</taxon>
        <taxon>Conifers II</taxon>
        <taxon>Cupressales</taxon>
        <taxon>Taxaceae</taxon>
        <taxon>Taxus</taxon>
    </lineage>
</organism>
<evidence type="ECO:0000313" key="1">
    <source>
        <dbReference type="EMBL" id="KAH9332158.1"/>
    </source>
</evidence>
<comment type="caution">
    <text evidence="1">The sequence shown here is derived from an EMBL/GenBank/DDBJ whole genome shotgun (WGS) entry which is preliminary data.</text>
</comment>
<evidence type="ECO:0000313" key="2">
    <source>
        <dbReference type="Proteomes" id="UP000824469"/>
    </source>
</evidence>
<sequence>MLRIQHVAENQWMPKLEPESEALQVNIMTLTEAARAKEALQKNPTITKEEVLHALYPDPTHQKEVYQGTME</sequence>
<dbReference type="EMBL" id="JAHRHJ020000001">
    <property type="protein sequence ID" value="KAH9332158.1"/>
    <property type="molecule type" value="Genomic_DNA"/>
</dbReference>